<evidence type="ECO:0000256" key="1">
    <source>
        <dbReference type="SAM" id="MobiDB-lite"/>
    </source>
</evidence>
<evidence type="ECO:0000313" key="2">
    <source>
        <dbReference type="EMBL" id="MEQ2254835.1"/>
    </source>
</evidence>
<gene>
    <name evidence="2" type="ORF">ILYODFUR_007675</name>
</gene>
<evidence type="ECO:0000313" key="3">
    <source>
        <dbReference type="Proteomes" id="UP001482620"/>
    </source>
</evidence>
<feature type="compositionally biased region" description="Basic and acidic residues" evidence="1">
    <location>
        <begin position="20"/>
        <end position="30"/>
    </location>
</feature>
<organism evidence="2 3">
    <name type="scientific">Ilyodon furcidens</name>
    <name type="common">goldbreast splitfin</name>
    <dbReference type="NCBI Taxonomy" id="33524"/>
    <lineage>
        <taxon>Eukaryota</taxon>
        <taxon>Metazoa</taxon>
        <taxon>Chordata</taxon>
        <taxon>Craniata</taxon>
        <taxon>Vertebrata</taxon>
        <taxon>Euteleostomi</taxon>
        <taxon>Actinopterygii</taxon>
        <taxon>Neopterygii</taxon>
        <taxon>Teleostei</taxon>
        <taxon>Neoteleostei</taxon>
        <taxon>Acanthomorphata</taxon>
        <taxon>Ovalentaria</taxon>
        <taxon>Atherinomorphae</taxon>
        <taxon>Cyprinodontiformes</taxon>
        <taxon>Goodeidae</taxon>
        <taxon>Ilyodon</taxon>
    </lineage>
</organism>
<keyword evidence="3" id="KW-1185">Reference proteome</keyword>
<protein>
    <submittedName>
        <fullName evidence="2">Uncharacterized protein</fullName>
    </submittedName>
</protein>
<proteinExistence type="predicted"/>
<name>A0ABV0VC00_9TELE</name>
<comment type="caution">
    <text evidence="2">The sequence shown here is derived from an EMBL/GenBank/DDBJ whole genome shotgun (WGS) entry which is preliminary data.</text>
</comment>
<dbReference type="Proteomes" id="UP001482620">
    <property type="component" value="Unassembled WGS sequence"/>
</dbReference>
<dbReference type="EMBL" id="JAHRIQ010104766">
    <property type="protein sequence ID" value="MEQ2254835.1"/>
    <property type="molecule type" value="Genomic_DNA"/>
</dbReference>
<feature type="region of interest" description="Disordered" evidence="1">
    <location>
        <begin position="1"/>
        <end position="38"/>
    </location>
</feature>
<sequence>MGWPQNNGHDWLNGPLRPPMFEEKKKRKEEEAEPGTVGLQMLINPFRNDATKLRVPDFMVENRNHGFSNYSKLSSTGLQG</sequence>
<reference evidence="2 3" key="1">
    <citation type="submission" date="2021-06" db="EMBL/GenBank/DDBJ databases">
        <authorList>
            <person name="Palmer J.M."/>
        </authorList>
    </citation>
    <scope>NUCLEOTIDE SEQUENCE [LARGE SCALE GENOMIC DNA]</scope>
    <source>
        <strain evidence="3">if_2019</strain>
        <tissue evidence="2">Muscle</tissue>
    </source>
</reference>
<accession>A0ABV0VC00</accession>